<proteinExistence type="predicted"/>
<organism evidence="3 4">
    <name type="scientific">Chitinimonas lacunae</name>
    <dbReference type="NCBI Taxonomy" id="1963018"/>
    <lineage>
        <taxon>Bacteria</taxon>
        <taxon>Pseudomonadati</taxon>
        <taxon>Pseudomonadota</taxon>
        <taxon>Betaproteobacteria</taxon>
        <taxon>Neisseriales</taxon>
        <taxon>Chitinibacteraceae</taxon>
        <taxon>Chitinimonas</taxon>
    </lineage>
</organism>
<evidence type="ECO:0000256" key="1">
    <source>
        <dbReference type="SAM" id="SignalP"/>
    </source>
</evidence>
<dbReference type="Gene3D" id="3.20.20.370">
    <property type="entry name" value="Glycoside hydrolase/deacetylase"/>
    <property type="match status" value="1"/>
</dbReference>
<dbReference type="InterPro" id="IPR004352">
    <property type="entry name" value="GH114_TIM-barrel"/>
</dbReference>
<dbReference type="Gene3D" id="3.20.20.70">
    <property type="entry name" value="Aldolase class I"/>
    <property type="match status" value="1"/>
</dbReference>
<dbReference type="SUPFAM" id="SSF51445">
    <property type="entry name" value="(Trans)glycosidases"/>
    <property type="match status" value="1"/>
</dbReference>
<protein>
    <submittedName>
        <fullName evidence="3">Bifunctional glycoside hydrolase 114/ polysaccharide deacetylase family protein</fullName>
    </submittedName>
</protein>
<sequence length="919" mass="103465">MKQLWRLLVLWALCCAMVGWAADQPALAFFYGADPPLDELRAFDRVVLEPGQLAKAPPARPETRWYAYLSVGEISPDRPYFSTVPKAWLKGENRAWNSRVIDQTAADWPAFLVERIVTPLWERGWRAFFLDTLDSYHLIAPDPASRAAQEAGLKRALRAIKSRYPEARLLFNRGFEILPDLHPIADGVVAESLYAGWDASTRRYREVPEADRRWLLEQLGRAARDWKLPVAAIDYLPPGRRAEARSVAARIMAHGITPWVANPELDYLGVGTIEVLPRKVAVLYDSQQFNDLTYADPQRYLATPLNYLGLVPQYFDTRKPLPGFVLAGRYAGVVSWLNSDSAGDTAQLKRWFDRQLGDGVPLAFLSRFGISDDSWLAGWGLHFGNEETDPKKPVEVVHSEPGVSFEVKPYPERDAFRPLRLERGKPWLTLQNGALRADAVAITPWGGYALEPFTVITMPGSNGSDTFWVLEPLRFLREALQLPEMPIADTTTENGRRLWLTHIDGDGFPSRAELPGTPLAGEVMLRDFLAVYQVPTTVSVIEAEVAPHGLFPALAPQLESIAKRIFALPHIEIASHSYSHPFKWQAFEQAGEVEEGVSLAVKGYVFSAEREIGGSLDYIDRRLAPAGKRAQVFLWTGNCNPSTEVVASAYAHGVRNMNGGETTITRTRPSWTRIAPLGLDKGQGFQVFAPMQNENIYTNLWSGPYWGFRRVIETFEMTELPRRWKPINIYYHTYSASKPAAIEALHQVYRWAQKQQTLPLFASAYIDKVLDFNRLVIARHGEGWRIRGDGALRTFRLPETLPAPDFSRSQGLAGWRVQTQGRYLHLSDGRHAELLPAAQARPPYLHDANGRLTRWEREEGVVRLGLDAAVALEFALVQPPGCRLELNGRPLRPVAVEQAIHRYRLADHAAERLELRCPS</sequence>
<dbReference type="Proteomes" id="UP001595791">
    <property type="component" value="Unassembled WGS sequence"/>
</dbReference>
<name>A0ABV8MP01_9NEIS</name>
<feature type="signal peptide" evidence="1">
    <location>
        <begin position="1"/>
        <end position="21"/>
    </location>
</feature>
<dbReference type="CDD" id="cd10922">
    <property type="entry name" value="CE4_PelA_like_C"/>
    <property type="match status" value="1"/>
</dbReference>
<evidence type="ECO:0000313" key="4">
    <source>
        <dbReference type="Proteomes" id="UP001595791"/>
    </source>
</evidence>
<dbReference type="InterPro" id="IPR016925">
    <property type="entry name" value="UCP029570"/>
</dbReference>
<dbReference type="SUPFAM" id="SSF88713">
    <property type="entry name" value="Glycoside hydrolase/deacetylase"/>
    <property type="match status" value="1"/>
</dbReference>
<dbReference type="EMBL" id="JBHSBU010000001">
    <property type="protein sequence ID" value="MFC4158843.1"/>
    <property type="molecule type" value="Genomic_DNA"/>
</dbReference>
<evidence type="ECO:0000313" key="3">
    <source>
        <dbReference type="EMBL" id="MFC4158843.1"/>
    </source>
</evidence>
<dbReference type="PANTHER" id="PTHR35882">
    <property type="entry name" value="PELA"/>
    <property type="match status" value="1"/>
</dbReference>
<accession>A0ABV8MP01</accession>
<keyword evidence="3" id="KW-0378">Hydrolase</keyword>
<dbReference type="PANTHER" id="PTHR35882:SF2">
    <property type="entry name" value="PELA"/>
    <property type="match status" value="1"/>
</dbReference>
<dbReference type="Pfam" id="PF03537">
    <property type="entry name" value="Glyco_hydro_114"/>
    <property type="match status" value="1"/>
</dbReference>
<evidence type="ECO:0000259" key="2">
    <source>
        <dbReference type="Pfam" id="PF03537"/>
    </source>
</evidence>
<keyword evidence="4" id="KW-1185">Reference proteome</keyword>
<gene>
    <name evidence="3" type="ORF">ACFOW7_05645</name>
</gene>
<reference evidence="4" key="1">
    <citation type="journal article" date="2019" name="Int. J. Syst. Evol. Microbiol.">
        <title>The Global Catalogue of Microorganisms (GCM) 10K type strain sequencing project: providing services to taxonomists for standard genome sequencing and annotation.</title>
        <authorList>
            <consortium name="The Broad Institute Genomics Platform"/>
            <consortium name="The Broad Institute Genome Sequencing Center for Infectious Disease"/>
            <person name="Wu L."/>
            <person name="Ma J."/>
        </authorList>
    </citation>
    <scope>NUCLEOTIDE SEQUENCE [LARGE SCALE GENOMIC DNA]</scope>
    <source>
        <strain evidence="4">LMG 29894</strain>
    </source>
</reference>
<feature type="domain" description="Glycoside-hydrolase family GH114 TIM-barrel" evidence="2">
    <location>
        <begin position="60"/>
        <end position="265"/>
    </location>
</feature>
<dbReference type="InterPro" id="IPR011330">
    <property type="entry name" value="Glyco_hydro/deAcase_b/a-brl"/>
</dbReference>
<feature type="chain" id="PRO_5046084825" evidence="1">
    <location>
        <begin position="22"/>
        <end position="919"/>
    </location>
</feature>
<dbReference type="GO" id="GO:0016787">
    <property type="term" value="F:hydrolase activity"/>
    <property type="evidence" value="ECO:0007669"/>
    <property type="project" value="UniProtKB-KW"/>
</dbReference>
<keyword evidence="1" id="KW-0732">Signal</keyword>
<dbReference type="RefSeq" id="WP_378161952.1">
    <property type="nucleotide sequence ID" value="NZ_JBHSBU010000001.1"/>
</dbReference>
<dbReference type="PIRSF" id="PIRSF029570">
    <property type="entry name" value="UCP029570"/>
    <property type="match status" value="1"/>
</dbReference>
<dbReference type="InterPro" id="IPR013785">
    <property type="entry name" value="Aldolase_TIM"/>
</dbReference>
<dbReference type="InterPro" id="IPR017853">
    <property type="entry name" value="GH"/>
</dbReference>
<comment type="caution">
    <text evidence="3">The sequence shown here is derived from an EMBL/GenBank/DDBJ whole genome shotgun (WGS) entry which is preliminary data.</text>
</comment>